<protein>
    <recommendedName>
        <fullName evidence="10">Probable methylmalonate-semialdehyde/malonate-semialdehyde dehydrogenase [acylating], mitochondrial</fullName>
        <ecNumber evidence="3">1.2.1.27</ecNumber>
    </recommendedName>
    <alternativeName>
        <fullName evidence="11">Malonate-semialdehyde dehydrogenase [acylating]</fullName>
    </alternativeName>
</protein>
<feature type="domain" description="ABC transmembrane type-1" evidence="17">
    <location>
        <begin position="72"/>
        <end position="340"/>
    </location>
</feature>
<dbReference type="InterPro" id="IPR016162">
    <property type="entry name" value="Ald_DH_N"/>
</dbReference>
<dbReference type="GO" id="GO:0006574">
    <property type="term" value="P:L-valine catabolic process"/>
    <property type="evidence" value="ECO:0007669"/>
    <property type="project" value="TreeGrafter"/>
</dbReference>
<keyword evidence="8 14" id="KW-0472">Membrane</keyword>
<accession>A0A7R9GBZ1</accession>
<dbReference type="GO" id="GO:0005524">
    <property type="term" value="F:ATP binding"/>
    <property type="evidence" value="ECO:0007669"/>
    <property type="project" value="InterPro"/>
</dbReference>
<evidence type="ECO:0000256" key="3">
    <source>
        <dbReference type="ARBA" id="ARBA00013048"/>
    </source>
</evidence>
<evidence type="ECO:0000256" key="7">
    <source>
        <dbReference type="ARBA" id="ARBA00023027"/>
    </source>
</evidence>
<evidence type="ECO:0000256" key="9">
    <source>
        <dbReference type="ARBA" id="ARBA00037458"/>
    </source>
</evidence>
<dbReference type="Gene3D" id="1.20.1560.10">
    <property type="entry name" value="ABC transporter type 1, transmembrane domain"/>
    <property type="match status" value="1"/>
</dbReference>
<dbReference type="PROSITE" id="PS00070">
    <property type="entry name" value="ALDEHYDE_DEHYDR_CYS"/>
    <property type="match status" value="1"/>
</dbReference>
<dbReference type="GO" id="GO:0005739">
    <property type="term" value="C:mitochondrion"/>
    <property type="evidence" value="ECO:0007669"/>
    <property type="project" value="TreeGrafter"/>
</dbReference>
<dbReference type="Gene3D" id="3.40.50.300">
    <property type="entry name" value="P-loop containing nucleotide triphosphate hydrolases"/>
    <property type="match status" value="2"/>
</dbReference>
<dbReference type="Gene3D" id="3.40.605.10">
    <property type="entry name" value="Aldehyde Dehydrogenase, Chain A, domain 1"/>
    <property type="match status" value="1"/>
</dbReference>
<dbReference type="Gene3D" id="3.40.309.10">
    <property type="entry name" value="Aldehyde Dehydrogenase, Chain A, domain 2"/>
    <property type="match status" value="1"/>
</dbReference>
<dbReference type="SUPFAM" id="SSF90123">
    <property type="entry name" value="ABC transporter transmembrane region"/>
    <property type="match status" value="1"/>
</dbReference>
<evidence type="ECO:0000313" key="18">
    <source>
        <dbReference type="EMBL" id="CAD7276891.1"/>
    </source>
</evidence>
<dbReference type="SUPFAM" id="SSF52540">
    <property type="entry name" value="P-loop containing nucleoside triphosphate hydrolases"/>
    <property type="match status" value="1"/>
</dbReference>
<keyword evidence="7" id="KW-0520">NAD</keyword>
<dbReference type="Pfam" id="PF00005">
    <property type="entry name" value="ABC_tran"/>
    <property type="match status" value="1"/>
</dbReference>
<keyword evidence="5 14" id="KW-1133">Transmembrane helix</keyword>
<comment type="similarity">
    <text evidence="1">Belongs to the aldehyde dehydrogenase family.</text>
</comment>
<evidence type="ECO:0000259" key="15">
    <source>
        <dbReference type="Pfam" id="PF00005"/>
    </source>
</evidence>
<dbReference type="EC" id="1.2.1.27" evidence="3"/>
<dbReference type="SUPFAM" id="SSF53720">
    <property type="entry name" value="ALDH-like"/>
    <property type="match status" value="1"/>
</dbReference>
<dbReference type="EMBL" id="CAJPEX010000742">
    <property type="protein sequence ID" value="CAG0917043.1"/>
    <property type="molecule type" value="Genomic_DNA"/>
</dbReference>
<feature type="domain" description="ABC transporter" evidence="15">
    <location>
        <begin position="455"/>
        <end position="495"/>
    </location>
</feature>
<evidence type="ECO:0000256" key="10">
    <source>
        <dbReference type="ARBA" id="ARBA00039517"/>
    </source>
</evidence>
<dbReference type="InterPro" id="IPR016163">
    <property type="entry name" value="Ald_DH_C"/>
</dbReference>
<keyword evidence="19" id="KW-1185">Reference proteome</keyword>
<dbReference type="GO" id="GO:0016887">
    <property type="term" value="F:ATP hydrolysis activity"/>
    <property type="evidence" value="ECO:0007669"/>
    <property type="project" value="InterPro"/>
</dbReference>
<dbReference type="OrthoDB" id="310895at2759"/>
<dbReference type="Pfam" id="PF00171">
    <property type="entry name" value="Aldedh"/>
    <property type="match status" value="1"/>
</dbReference>
<dbReference type="GO" id="GO:0006210">
    <property type="term" value="P:thymine catabolic process"/>
    <property type="evidence" value="ECO:0007669"/>
    <property type="project" value="TreeGrafter"/>
</dbReference>
<dbReference type="FunFam" id="3.40.605.10:FF:000003">
    <property type="entry name" value="Methylmalonate-semialdehyde dehydrogenase [acylating]"/>
    <property type="match status" value="1"/>
</dbReference>
<comment type="catalytic activity">
    <reaction evidence="13">
        <text>3-oxopropanoate + NAD(+) + CoA + H2O = hydrogencarbonate + acetyl-CoA + NADH + H(+)</text>
        <dbReference type="Rhea" id="RHEA:76615"/>
        <dbReference type="ChEBI" id="CHEBI:15377"/>
        <dbReference type="ChEBI" id="CHEBI:15378"/>
        <dbReference type="ChEBI" id="CHEBI:17544"/>
        <dbReference type="ChEBI" id="CHEBI:33190"/>
        <dbReference type="ChEBI" id="CHEBI:57287"/>
        <dbReference type="ChEBI" id="CHEBI:57288"/>
        <dbReference type="ChEBI" id="CHEBI:57540"/>
        <dbReference type="ChEBI" id="CHEBI:57945"/>
        <dbReference type="EC" id="1.2.1.27"/>
    </reaction>
    <physiologicalReaction direction="left-to-right" evidence="13">
        <dbReference type="Rhea" id="RHEA:76616"/>
    </physiologicalReaction>
</comment>
<dbReference type="InterPro" id="IPR016161">
    <property type="entry name" value="Ald_DH/histidinol_DH"/>
</dbReference>
<evidence type="ECO:0000256" key="6">
    <source>
        <dbReference type="ARBA" id="ARBA00023002"/>
    </source>
</evidence>
<comment type="subunit">
    <text evidence="2">Homotetramer.</text>
</comment>
<dbReference type="GO" id="GO:0016020">
    <property type="term" value="C:membrane"/>
    <property type="evidence" value="ECO:0007669"/>
    <property type="project" value="InterPro"/>
</dbReference>
<proteinExistence type="inferred from homology"/>
<evidence type="ECO:0000256" key="14">
    <source>
        <dbReference type="SAM" id="Phobius"/>
    </source>
</evidence>
<dbReference type="Pfam" id="PF06472">
    <property type="entry name" value="ABC_membrane_2"/>
    <property type="match status" value="1"/>
</dbReference>
<evidence type="ECO:0000256" key="12">
    <source>
        <dbReference type="ARBA" id="ARBA00047644"/>
    </source>
</evidence>
<feature type="domain" description="Aldehyde dehydrogenase" evidence="16">
    <location>
        <begin position="630"/>
        <end position="1094"/>
    </location>
</feature>
<keyword evidence="4 14" id="KW-0812">Transmembrane</keyword>
<evidence type="ECO:0000256" key="11">
    <source>
        <dbReference type="ARBA" id="ARBA00042419"/>
    </source>
</evidence>
<evidence type="ECO:0000256" key="2">
    <source>
        <dbReference type="ARBA" id="ARBA00011881"/>
    </source>
</evidence>
<comment type="function">
    <text evidence="9">Probable malonate and methylmalonate semialdehyde dehydrogenase involved in the catabolism of valine, thymine, and compounds catabolized by way of beta-alanine, including uracil and cytidine.</text>
</comment>
<dbReference type="GO" id="GO:0140359">
    <property type="term" value="F:ABC-type transporter activity"/>
    <property type="evidence" value="ECO:0007669"/>
    <property type="project" value="InterPro"/>
</dbReference>
<evidence type="ECO:0000256" key="5">
    <source>
        <dbReference type="ARBA" id="ARBA00022989"/>
    </source>
</evidence>
<feature type="transmembrane region" description="Helical" evidence="14">
    <location>
        <begin position="15"/>
        <end position="34"/>
    </location>
</feature>
<evidence type="ECO:0000256" key="8">
    <source>
        <dbReference type="ARBA" id="ARBA00023136"/>
    </source>
</evidence>
<dbReference type="InterPro" id="IPR036640">
    <property type="entry name" value="ABC1_TM_sf"/>
</dbReference>
<dbReference type="InterPro" id="IPR027417">
    <property type="entry name" value="P-loop_NTPase"/>
</dbReference>
<dbReference type="EMBL" id="OA882779">
    <property type="protein sequence ID" value="CAD7276891.1"/>
    <property type="molecule type" value="Genomic_DNA"/>
</dbReference>
<dbReference type="GO" id="GO:0004491">
    <property type="term" value="F:methylmalonate-semialdehyde dehydrogenase (acylating, NAD) activity"/>
    <property type="evidence" value="ECO:0007669"/>
    <property type="project" value="UniProtKB-EC"/>
</dbReference>
<dbReference type="NCBIfam" id="TIGR01722">
    <property type="entry name" value="MMSDH"/>
    <property type="match status" value="1"/>
</dbReference>
<evidence type="ECO:0000313" key="19">
    <source>
        <dbReference type="Proteomes" id="UP000678499"/>
    </source>
</evidence>
<evidence type="ECO:0000256" key="1">
    <source>
        <dbReference type="ARBA" id="ARBA00009986"/>
    </source>
</evidence>
<dbReference type="InterPro" id="IPR011527">
    <property type="entry name" value="ABC1_TM_dom"/>
</dbReference>
<dbReference type="CDD" id="cd03223">
    <property type="entry name" value="ABCD_peroxisomal_ALDP"/>
    <property type="match status" value="1"/>
</dbReference>
<evidence type="ECO:0000256" key="13">
    <source>
        <dbReference type="ARBA" id="ARBA00048821"/>
    </source>
</evidence>
<dbReference type="InterPro" id="IPR016160">
    <property type="entry name" value="Ald_DH_CS_CYS"/>
</dbReference>
<sequence length="1116" mass="124115">MAPHWSKLAPNKNSAVIASQAALLYWFCATFRWLPGIRARIHRKRVLVSDPKDGAKRSAKDRMQFSKSIRKILAILIPSLCSREAIYVVCVALLLVARSTCDLWMIRNGTLIERVIISQQPDEFRKHLLEYIVAMPIVSVVNGLLRLTINRLKLAFRIRLTRHLHETYMDSNTFYKLCNIDSRIQNPDQILTQDVDKLCNGIVDLYSNVTKPVMDIFIYMIRLTTNLGGRAPFLLTMYMMFAGSVLTRLRRPIGSLTTIEQQLEGSFRFLHSRLISNSEEVGFYQGNQTEKKNLNFALDDLSRHITDHMNFKFIIGVGDSIIAKYISTVVGYLAVSQPFLRANNPKVGTTPPERLEHYYKNGRMMVNLAQAIGRLVLAGRELAKLTGFTSRISEFMYVLQEVRRGTYLRGSSGDSNASLVSPTVHGNGRLIVSEDRIIKFEGVKLVTPTGDVLIESLDLEIRAGTNVLICGPNGCGKSSLFRVLGELWPVASGTLVKPRSEDLFYIPQRPYMTLGTLRDQMARLLYHQPAFAILDECTSAVSCDVEDEIYSYCRNVGITLFTVSHRRSLWKHHEFYLHMDGRGGYRFEKITSDTVPFVMNCARIVPHHVFLRSMSSSVPTTKMFINGQFLDSKTKDWIDVHNPATNEVVTRVPKSTHDEMEAAVKVAKDAFRDWSRASILSRQQIMFKFQQLIKEHMKDLAHLITLEQGKTLPDAEGDVLRGLQVVEHCCSITNLQLGETMPGIAKDMDIHSYRVPLGVCAGITPFNFPAMIPLWMYPMAIVCGNTFVIKPSERDPGAGMLLLELLQKSGCPDGVVNCIHGAHASVDFICDHPDIRAISFVGSDQAGQYIYERGSKNGKRVQSNMGAKNHGVICADANKEQTLNQLVGAAFGAAGQRCMALSTAVFVGESRGWIPDLVERAKALKVNGGTEPGTDIGPVISPEAKKRICDLVESGKKQGANLILDGRDVSVSGKYSSGNFVGPTILTGVKPEMTCYKEEIFGPVLVVLEVEKLDDAIELINSNPYGNGTAIFTTNGATARKFTQEIDVGQIGVNVPIPVPLPMFSFTGSRGSFRGDMNFYGKAGIQFYTQLKTVTQMWRASDASDKKAATAFPTLK</sequence>
<evidence type="ECO:0000259" key="17">
    <source>
        <dbReference type="Pfam" id="PF06472"/>
    </source>
</evidence>
<dbReference type="CDD" id="cd07085">
    <property type="entry name" value="ALDH_F6_MMSDH"/>
    <property type="match status" value="1"/>
</dbReference>
<dbReference type="FunFam" id="3.40.309.10:FF:000002">
    <property type="entry name" value="Methylmalonate-semialdehyde dehydrogenase (Acylating)"/>
    <property type="match status" value="1"/>
</dbReference>
<evidence type="ECO:0000259" key="16">
    <source>
        <dbReference type="Pfam" id="PF00171"/>
    </source>
</evidence>
<evidence type="ECO:0000256" key="4">
    <source>
        <dbReference type="ARBA" id="ARBA00022692"/>
    </source>
</evidence>
<dbReference type="AlphaFoldDB" id="A0A7R9GBZ1"/>
<feature type="transmembrane region" description="Helical" evidence="14">
    <location>
        <begin position="72"/>
        <end position="97"/>
    </location>
</feature>
<feature type="transmembrane region" description="Helical" evidence="14">
    <location>
        <begin position="128"/>
        <end position="149"/>
    </location>
</feature>
<dbReference type="InterPro" id="IPR010061">
    <property type="entry name" value="MeMal-semiAld_DH"/>
</dbReference>
<comment type="catalytic activity">
    <reaction evidence="12">
        <text>2-methyl-3-oxopropanoate + NAD(+) + CoA + H2O = propanoyl-CoA + hydrogencarbonate + NADH + H(+)</text>
        <dbReference type="Rhea" id="RHEA:20804"/>
        <dbReference type="ChEBI" id="CHEBI:15377"/>
        <dbReference type="ChEBI" id="CHEBI:15378"/>
        <dbReference type="ChEBI" id="CHEBI:17544"/>
        <dbReference type="ChEBI" id="CHEBI:57287"/>
        <dbReference type="ChEBI" id="CHEBI:57392"/>
        <dbReference type="ChEBI" id="CHEBI:57540"/>
        <dbReference type="ChEBI" id="CHEBI:57700"/>
        <dbReference type="ChEBI" id="CHEBI:57945"/>
        <dbReference type="EC" id="1.2.1.27"/>
    </reaction>
    <physiologicalReaction direction="left-to-right" evidence="12">
        <dbReference type="Rhea" id="RHEA:20805"/>
    </physiologicalReaction>
</comment>
<dbReference type="InterPro" id="IPR015590">
    <property type="entry name" value="Aldehyde_DH_dom"/>
</dbReference>
<feature type="transmembrane region" description="Helical" evidence="14">
    <location>
        <begin position="227"/>
        <end position="246"/>
    </location>
</feature>
<name>A0A7R9GBZ1_9CRUS</name>
<gene>
    <name evidence="18" type="ORF">NMOB1V02_LOCUS4639</name>
</gene>
<organism evidence="18">
    <name type="scientific">Notodromas monacha</name>
    <dbReference type="NCBI Taxonomy" id="399045"/>
    <lineage>
        <taxon>Eukaryota</taxon>
        <taxon>Metazoa</taxon>
        <taxon>Ecdysozoa</taxon>
        <taxon>Arthropoda</taxon>
        <taxon>Crustacea</taxon>
        <taxon>Oligostraca</taxon>
        <taxon>Ostracoda</taxon>
        <taxon>Podocopa</taxon>
        <taxon>Podocopida</taxon>
        <taxon>Cypridocopina</taxon>
        <taxon>Cypridoidea</taxon>
        <taxon>Cyprididae</taxon>
        <taxon>Notodromas</taxon>
    </lineage>
</organism>
<dbReference type="InterPro" id="IPR003439">
    <property type="entry name" value="ABC_transporter-like_ATP-bd"/>
</dbReference>
<dbReference type="PANTHER" id="PTHR43866">
    <property type="entry name" value="MALONATE-SEMIALDEHYDE DEHYDROGENASE"/>
    <property type="match status" value="1"/>
</dbReference>
<dbReference type="Proteomes" id="UP000678499">
    <property type="component" value="Unassembled WGS sequence"/>
</dbReference>
<keyword evidence="6" id="KW-0560">Oxidoreductase</keyword>
<dbReference type="PANTHER" id="PTHR43866:SF3">
    <property type="entry name" value="METHYLMALONATE-SEMIALDEHYDE DEHYDROGENASE [ACYLATING], MITOCHONDRIAL"/>
    <property type="match status" value="1"/>
</dbReference>
<reference evidence="18" key="1">
    <citation type="submission" date="2020-11" db="EMBL/GenBank/DDBJ databases">
        <authorList>
            <person name="Tran Van P."/>
        </authorList>
    </citation>
    <scope>NUCLEOTIDE SEQUENCE</scope>
</reference>